<dbReference type="OrthoDB" id="2965939at2"/>
<evidence type="ECO:0000313" key="2">
    <source>
        <dbReference type="Proteomes" id="UP000316626"/>
    </source>
</evidence>
<keyword evidence="2" id="KW-1185">Reference proteome</keyword>
<dbReference type="AlphaFoldDB" id="A0A544TV85"/>
<reference evidence="1 2" key="1">
    <citation type="submission" date="2019-06" db="EMBL/GenBank/DDBJ databases">
        <title>Psychrobacillus vulpis sp. nov., a new species isolated from feces of a red fox that inhabits in The Tablas de Daimiel Natural Park, Albacete, Spain.</title>
        <authorList>
            <person name="Rodriguez M."/>
            <person name="Reina J.C."/>
            <person name="Bejar V."/>
            <person name="Llamas I."/>
        </authorList>
    </citation>
    <scope>NUCLEOTIDE SEQUENCE [LARGE SCALE GENOMIC DNA]</scope>
    <source>
        <strain evidence="1 2">Z8</strain>
    </source>
</reference>
<protein>
    <submittedName>
        <fullName evidence="1">Uncharacterized protein</fullName>
    </submittedName>
</protein>
<dbReference type="EMBL" id="VDGI01000002">
    <property type="protein sequence ID" value="TQR21353.1"/>
    <property type="molecule type" value="Genomic_DNA"/>
</dbReference>
<evidence type="ECO:0000313" key="1">
    <source>
        <dbReference type="EMBL" id="TQR21353.1"/>
    </source>
</evidence>
<dbReference type="Proteomes" id="UP000316626">
    <property type="component" value="Unassembled WGS sequence"/>
</dbReference>
<organism evidence="1 2">
    <name type="scientific">Psychrobacillus vulpis</name>
    <dbReference type="NCBI Taxonomy" id="2325572"/>
    <lineage>
        <taxon>Bacteria</taxon>
        <taxon>Bacillati</taxon>
        <taxon>Bacillota</taxon>
        <taxon>Bacilli</taxon>
        <taxon>Bacillales</taxon>
        <taxon>Bacillaceae</taxon>
        <taxon>Psychrobacillus</taxon>
    </lineage>
</organism>
<comment type="caution">
    <text evidence="1">The sequence shown here is derived from an EMBL/GenBank/DDBJ whole genome shotgun (WGS) entry which is preliminary data.</text>
</comment>
<proteinExistence type="predicted"/>
<accession>A0A544TV85</accession>
<dbReference type="RefSeq" id="WP_142641245.1">
    <property type="nucleotide sequence ID" value="NZ_VDGI01000002.1"/>
</dbReference>
<sequence length="137" mass="15748">MTSEEKNKGNIHSPSSSVEEYAPKVIGYYKRQAWALKVFDKIDQDNVVSDGKDIILASSIIQSNNELFFPAFIRINTKEKGKVVGAYLIIEEDDNFQLLPLEKAMEEMQLDELLPFKYRTLEQIDGDEVQVNWPNFS</sequence>
<gene>
    <name evidence="1" type="ORF">FG384_03885</name>
</gene>
<name>A0A544TV85_9BACI</name>